<proteinExistence type="predicted"/>
<evidence type="ECO:0000256" key="2">
    <source>
        <dbReference type="SAM" id="SignalP"/>
    </source>
</evidence>
<name>A0A6P7TZM1_9MOLL</name>
<protein>
    <submittedName>
        <fullName evidence="4">Uncharacterized protein LOC115227517</fullName>
    </submittedName>
</protein>
<dbReference type="KEGG" id="osn:115227517"/>
<keyword evidence="2" id="KW-0732">Signal</keyword>
<sequence>MTISIHSAVSFGVLVLAGLCYVTSQVTDVWMESDGLLSLGVWNFCVFSTDTHSWSCEINFSGFNMASQTFSILALLCYLNAFFLYTLSMACRSLQKCRPIITGISCLVFFIVSLQIMTMIVFSVKVHHHTDDVTELHLGKDEKRLPLRLSWSFTAAIVSTILSTISGVCISIELRNIIVEDFQ</sequence>
<feature type="transmembrane region" description="Helical" evidence="1">
    <location>
        <begin position="70"/>
        <end position="88"/>
    </location>
</feature>
<keyword evidence="1" id="KW-1133">Transmembrane helix</keyword>
<evidence type="ECO:0000313" key="3">
    <source>
        <dbReference type="Proteomes" id="UP000515154"/>
    </source>
</evidence>
<evidence type="ECO:0000256" key="1">
    <source>
        <dbReference type="SAM" id="Phobius"/>
    </source>
</evidence>
<feature type="signal peptide" evidence="2">
    <location>
        <begin position="1"/>
        <end position="24"/>
    </location>
</feature>
<evidence type="ECO:0000313" key="4">
    <source>
        <dbReference type="RefSeq" id="XP_029654176.1"/>
    </source>
</evidence>
<keyword evidence="1" id="KW-0472">Membrane</keyword>
<feature type="chain" id="PRO_5027658351" evidence="2">
    <location>
        <begin position="25"/>
        <end position="183"/>
    </location>
</feature>
<keyword evidence="1" id="KW-0812">Transmembrane</keyword>
<reference evidence="4" key="1">
    <citation type="submission" date="2025-08" db="UniProtKB">
        <authorList>
            <consortium name="RefSeq"/>
        </authorList>
    </citation>
    <scope>IDENTIFICATION</scope>
</reference>
<dbReference type="Gene3D" id="1.20.140.150">
    <property type="match status" value="1"/>
</dbReference>
<dbReference type="Proteomes" id="UP000515154">
    <property type="component" value="Unplaced"/>
</dbReference>
<gene>
    <name evidence="4" type="primary">LOC115227517</name>
</gene>
<feature type="transmembrane region" description="Helical" evidence="1">
    <location>
        <begin position="100"/>
        <end position="122"/>
    </location>
</feature>
<accession>A0A6P7TZM1</accession>
<dbReference type="AlphaFoldDB" id="A0A6P7TZM1"/>
<organism evidence="3 4">
    <name type="scientific">Octopus sinensis</name>
    <name type="common">East Asian common octopus</name>
    <dbReference type="NCBI Taxonomy" id="2607531"/>
    <lineage>
        <taxon>Eukaryota</taxon>
        <taxon>Metazoa</taxon>
        <taxon>Spiralia</taxon>
        <taxon>Lophotrochozoa</taxon>
        <taxon>Mollusca</taxon>
        <taxon>Cephalopoda</taxon>
        <taxon>Coleoidea</taxon>
        <taxon>Octopodiformes</taxon>
        <taxon>Octopoda</taxon>
        <taxon>Incirrata</taxon>
        <taxon>Octopodidae</taxon>
        <taxon>Octopus</taxon>
    </lineage>
</organism>
<keyword evidence="3" id="KW-1185">Reference proteome</keyword>
<dbReference type="RefSeq" id="XP_029654176.1">
    <property type="nucleotide sequence ID" value="XM_029798316.2"/>
</dbReference>
<feature type="transmembrane region" description="Helical" evidence="1">
    <location>
        <begin position="151"/>
        <end position="174"/>
    </location>
</feature>